<dbReference type="RefSeq" id="WP_197453939.1">
    <property type="nucleotide sequence ID" value="NZ_CP036271.1"/>
</dbReference>
<dbReference type="Pfam" id="PF07589">
    <property type="entry name" value="PEP-CTERM"/>
    <property type="match status" value="1"/>
</dbReference>
<dbReference type="NCBIfam" id="TIGR02595">
    <property type="entry name" value="PEP_CTERM"/>
    <property type="match status" value="1"/>
</dbReference>
<dbReference type="EMBL" id="CP036271">
    <property type="protein sequence ID" value="QDT53670.1"/>
    <property type="molecule type" value="Genomic_DNA"/>
</dbReference>
<evidence type="ECO:0000313" key="3">
    <source>
        <dbReference type="Proteomes" id="UP000315700"/>
    </source>
</evidence>
<name>A0A517SC10_9PLAN</name>
<dbReference type="InParanoid" id="A0A517SC10"/>
<evidence type="ECO:0000259" key="1">
    <source>
        <dbReference type="Pfam" id="PF07589"/>
    </source>
</evidence>
<feature type="domain" description="Ice-binding protein C-terminal" evidence="1">
    <location>
        <begin position="60"/>
        <end position="82"/>
    </location>
</feature>
<dbReference type="AlphaFoldDB" id="A0A517SC10"/>
<keyword evidence="3" id="KW-1185">Reference proteome</keyword>
<protein>
    <submittedName>
        <fullName evidence="2">PEP-CTERM motif protein</fullName>
    </submittedName>
</protein>
<accession>A0A517SC10</accession>
<proteinExistence type="predicted"/>
<evidence type="ECO:0000313" key="2">
    <source>
        <dbReference type="EMBL" id="QDT53670.1"/>
    </source>
</evidence>
<organism evidence="2 3">
    <name type="scientific">Caulifigura coniformis</name>
    <dbReference type="NCBI Taxonomy" id="2527983"/>
    <lineage>
        <taxon>Bacteria</taxon>
        <taxon>Pseudomonadati</taxon>
        <taxon>Planctomycetota</taxon>
        <taxon>Planctomycetia</taxon>
        <taxon>Planctomycetales</taxon>
        <taxon>Planctomycetaceae</taxon>
        <taxon>Caulifigura</taxon>
    </lineage>
</organism>
<reference evidence="2 3" key="1">
    <citation type="submission" date="2019-02" db="EMBL/GenBank/DDBJ databases">
        <title>Deep-cultivation of Planctomycetes and their phenomic and genomic characterization uncovers novel biology.</title>
        <authorList>
            <person name="Wiegand S."/>
            <person name="Jogler M."/>
            <person name="Boedeker C."/>
            <person name="Pinto D."/>
            <person name="Vollmers J."/>
            <person name="Rivas-Marin E."/>
            <person name="Kohn T."/>
            <person name="Peeters S.H."/>
            <person name="Heuer A."/>
            <person name="Rast P."/>
            <person name="Oberbeckmann S."/>
            <person name="Bunk B."/>
            <person name="Jeske O."/>
            <person name="Meyerdierks A."/>
            <person name="Storesund J.E."/>
            <person name="Kallscheuer N."/>
            <person name="Luecker S."/>
            <person name="Lage O.M."/>
            <person name="Pohl T."/>
            <person name="Merkel B.J."/>
            <person name="Hornburger P."/>
            <person name="Mueller R.-W."/>
            <person name="Bruemmer F."/>
            <person name="Labrenz M."/>
            <person name="Spormann A.M."/>
            <person name="Op den Camp H."/>
            <person name="Overmann J."/>
            <person name="Amann R."/>
            <person name="Jetten M.S.M."/>
            <person name="Mascher T."/>
            <person name="Medema M.H."/>
            <person name="Devos D.P."/>
            <person name="Kaster A.-K."/>
            <person name="Ovreas L."/>
            <person name="Rohde M."/>
            <person name="Galperin M.Y."/>
            <person name="Jogler C."/>
        </authorList>
    </citation>
    <scope>NUCLEOTIDE SEQUENCE [LARGE SCALE GENOMIC DNA]</scope>
    <source>
        <strain evidence="2 3">Pan44</strain>
    </source>
</reference>
<dbReference type="InterPro" id="IPR013424">
    <property type="entry name" value="Ice-binding_C"/>
</dbReference>
<dbReference type="Proteomes" id="UP000315700">
    <property type="component" value="Chromosome"/>
</dbReference>
<dbReference type="KEGG" id="ccos:Pan44_16930"/>
<gene>
    <name evidence="2" type="ORF">Pan44_16930</name>
</gene>
<sequence>MFLAWADPTGTAFASDALPTVFDPLAWQLGQLTLELRNITFLGGTETSVSMVGSIEMPEAVPEPSSLLLTAAAAAGFAVRRRRLLRNRQVTASA</sequence>